<reference evidence="3 4" key="1">
    <citation type="journal article" date="2004" name="Science">
        <title>The Ashbya gossypii genome as a tool for mapping the ancient Saccharomyces cerevisiae genome.</title>
        <authorList>
            <person name="Dietrich F.S."/>
            <person name="Voegeli S."/>
            <person name="Brachat S."/>
            <person name="Lerch A."/>
            <person name="Gates K."/>
            <person name="Steiner S."/>
            <person name="Mohr C."/>
            <person name="Pohlmann R."/>
            <person name="Luedi P."/>
            <person name="Choi S."/>
            <person name="Wing R.A."/>
            <person name="Flavier A."/>
            <person name="Gaffney T.D."/>
            <person name="Philippsen P."/>
        </authorList>
    </citation>
    <scope>NUCLEOTIDE SEQUENCE [LARGE SCALE GENOMIC DNA]</scope>
    <source>
        <strain evidence="4">ATCC 10895 / CBS 109.51 / FGSC 9923 / NRRL Y-1056</strain>
    </source>
</reference>
<evidence type="ECO:0000313" key="4">
    <source>
        <dbReference type="Proteomes" id="UP000000591"/>
    </source>
</evidence>
<evidence type="ECO:0000256" key="2">
    <source>
        <dbReference type="SAM" id="Phobius"/>
    </source>
</evidence>
<dbReference type="OrthoDB" id="4069445at2759"/>
<accession>Q75DD7</accession>
<feature type="transmembrane region" description="Helical" evidence="2">
    <location>
        <begin position="32"/>
        <end position="50"/>
    </location>
</feature>
<keyword evidence="2" id="KW-0472">Membrane</keyword>
<name>Q75DD7_EREGS</name>
<dbReference type="KEGG" id="ago:AGOS_ABR090W"/>
<feature type="region of interest" description="Disordered" evidence="1">
    <location>
        <begin position="53"/>
        <end position="84"/>
    </location>
</feature>
<keyword evidence="2" id="KW-0812">Transmembrane</keyword>
<sequence>MQGGIRRKQDLLPRYNTPATRQAGLTTPLKKLLAYLVLLGLVFLAVRTGLSGSAEPPAVELEAPRAPPVEERVAGGREADVAGM</sequence>
<gene>
    <name evidence="3" type="ORF">AGOS_ABR090W</name>
</gene>
<keyword evidence="2" id="KW-1133">Transmembrane helix</keyword>
<dbReference type="EMBL" id="AE016815">
    <property type="protein sequence ID" value="AAS50860.1"/>
    <property type="molecule type" value="Genomic_DNA"/>
</dbReference>
<dbReference type="Proteomes" id="UP000000591">
    <property type="component" value="Chromosome II"/>
</dbReference>
<protein>
    <submittedName>
        <fullName evidence="3">ABR090Wp</fullName>
    </submittedName>
</protein>
<feature type="compositionally biased region" description="Basic and acidic residues" evidence="1">
    <location>
        <begin position="68"/>
        <end position="84"/>
    </location>
</feature>
<keyword evidence="4" id="KW-1185">Reference proteome</keyword>
<dbReference type="AlphaFoldDB" id="Q75DD7"/>
<dbReference type="InParanoid" id="Q75DD7"/>
<dbReference type="GeneID" id="4619140"/>
<proteinExistence type="predicted"/>
<dbReference type="RefSeq" id="NP_983036.1">
    <property type="nucleotide sequence ID" value="NM_208389.1"/>
</dbReference>
<dbReference type="STRING" id="284811.Q75DD7"/>
<evidence type="ECO:0000313" key="3">
    <source>
        <dbReference type="EMBL" id="AAS50860.1"/>
    </source>
</evidence>
<organism evidence="3 4">
    <name type="scientific">Eremothecium gossypii (strain ATCC 10895 / CBS 109.51 / FGSC 9923 / NRRL Y-1056)</name>
    <name type="common">Yeast</name>
    <name type="synonym">Ashbya gossypii</name>
    <dbReference type="NCBI Taxonomy" id="284811"/>
    <lineage>
        <taxon>Eukaryota</taxon>
        <taxon>Fungi</taxon>
        <taxon>Dikarya</taxon>
        <taxon>Ascomycota</taxon>
        <taxon>Saccharomycotina</taxon>
        <taxon>Saccharomycetes</taxon>
        <taxon>Saccharomycetales</taxon>
        <taxon>Saccharomycetaceae</taxon>
        <taxon>Eremothecium</taxon>
    </lineage>
</organism>
<reference evidence="4" key="2">
    <citation type="journal article" date="2013" name="G3 (Bethesda)">
        <title>Genomes of Ashbya fungi isolated from insects reveal four mating-type loci, numerous translocations, lack of transposons, and distinct gene duplications.</title>
        <authorList>
            <person name="Dietrich F.S."/>
            <person name="Voegeli S."/>
            <person name="Kuo S."/>
            <person name="Philippsen P."/>
        </authorList>
    </citation>
    <scope>GENOME REANNOTATION</scope>
    <source>
        <strain evidence="4">ATCC 10895 / CBS 109.51 / FGSC 9923 / NRRL Y-1056</strain>
    </source>
</reference>
<dbReference type="HOGENOM" id="CLU_2544210_0_0_1"/>
<evidence type="ECO:0000256" key="1">
    <source>
        <dbReference type="SAM" id="MobiDB-lite"/>
    </source>
</evidence>